<sequence length="73" mass="8267">QTTASILLQQKTQDLPQGEISNGFSSSWLRYLVRFNHLTEIASTGEYISVACLKVKSTERYDSIWSKNGVSRK</sequence>
<protein>
    <submittedName>
        <fullName evidence="1">Uncharacterized protein</fullName>
    </submittedName>
</protein>
<name>J3LZ27_ORYBR</name>
<reference evidence="1" key="1">
    <citation type="journal article" date="2013" name="Nat. Commun.">
        <title>Whole-genome sequencing of Oryza brachyantha reveals mechanisms underlying Oryza genome evolution.</title>
        <authorList>
            <person name="Chen J."/>
            <person name="Huang Q."/>
            <person name="Gao D."/>
            <person name="Wang J."/>
            <person name="Lang Y."/>
            <person name="Liu T."/>
            <person name="Li B."/>
            <person name="Bai Z."/>
            <person name="Luis Goicoechea J."/>
            <person name="Liang C."/>
            <person name="Chen C."/>
            <person name="Zhang W."/>
            <person name="Sun S."/>
            <person name="Liao Y."/>
            <person name="Zhang X."/>
            <person name="Yang L."/>
            <person name="Song C."/>
            <person name="Wang M."/>
            <person name="Shi J."/>
            <person name="Liu G."/>
            <person name="Liu J."/>
            <person name="Zhou H."/>
            <person name="Zhou W."/>
            <person name="Yu Q."/>
            <person name="An N."/>
            <person name="Chen Y."/>
            <person name="Cai Q."/>
            <person name="Wang B."/>
            <person name="Liu B."/>
            <person name="Min J."/>
            <person name="Huang Y."/>
            <person name="Wu H."/>
            <person name="Li Z."/>
            <person name="Zhang Y."/>
            <person name="Yin Y."/>
            <person name="Song W."/>
            <person name="Jiang J."/>
            <person name="Jackson S.A."/>
            <person name="Wing R.A."/>
            <person name="Wang J."/>
            <person name="Chen M."/>
        </authorList>
    </citation>
    <scope>NUCLEOTIDE SEQUENCE [LARGE SCALE GENOMIC DNA]</scope>
    <source>
        <strain evidence="1">cv. IRGC 101232</strain>
    </source>
</reference>
<reference evidence="1" key="2">
    <citation type="submission" date="2013-04" db="UniProtKB">
        <authorList>
            <consortium name="EnsemblPlants"/>
        </authorList>
    </citation>
    <scope>IDENTIFICATION</scope>
</reference>
<dbReference type="EnsemblPlants" id="OB04G24020.1">
    <property type="protein sequence ID" value="OB04G24020.1"/>
    <property type="gene ID" value="OB04G24020"/>
</dbReference>
<dbReference type="AlphaFoldDB" id="J3LZ27"/>
<dbReference type="Gramene" id="OB04G24020.1">
    <property type="protein sequence ID" value="OB04G24020.1"/>
    <property type="gene ID" value="OB04G24020"/>
</dbReference>
<proteinExistence type="predicted"/>
<accession>J3LZ27</accession>
<organism evidence="1">
    <name type="scientific">Oryza brachyantha</name>
    <name type="common">malo sina</name>
    <dbReference type="NCBI Taxonomy" id="4533"/>
    <lineage>
        <taxon>Eukaryota</taxon>
        <taxon>Viridiplantae</taxon>
        <taxon>Streptophyta</taxon>
        <taxon>Embryophyta</taxon>
        <taxon>Tracheophyta</taxon>
        <taxon>Spermatophyta</taxon>
        <taxon>Magnoliopsida</taxon>
        <taxon>Liliopsida</taxon>
        <taxon>Poales</taxon>
        <taxon>Poaceae</taxon>
        <taxon>BOP clade</taxon>
        <taxon>Oryzoideae</taxon>
        <taxon>Oryzeae</taxon>
        <taxon>Oryzinae</taxon>
        <taxon>Oryza</taxon>
    </lineage>
</organism>
<keyword evidence="2" id="KW-1185">Reference proteome</keyword>
<evidence type="ECO:0000313" key="2">
    <source>
        <dbReference type="Proteomes" id="UP000006038"/>
    </source>
</evidence>
<evidence type="ECO:0000313" key="1">
    <source>
        <dbReference type="EnsemblPlants" id="OB04G24020.1"/>
    </source>
</evidence>
<dbReference type="Proteomes" id="UP000006038">
    <property type="component" value="Chromosome 4"/>
</dbReference>
<dbReference type="HOGENOM" id="CLU_2712209_0_0_1"/>